<gene>
    <name evidence="3" type="ORF">DesU5LDRAFT_2585</name>
</gene>
<protein>
    <submittedName>
        <fullName evidence="3">Uncharacterized protein</fullName>
    </submittedName>
</protein>
<keyword evidence="2" id="KW-1133">Transmembrane helix</keyword>
<dbReference type="OrthoDB" id="5396994at2"/>
<keyword evidence="2" id="KW-0812">Transmembrane</keyword>
<name>I2Q385_9BACT</name>
<evidence type="ECO:0000313" key="3">
    <source>
        <dbReference type="EMBL" id="EIG54241.1"/>
    </source>
</evidence>
<feature type="compositionally biased region" description="Basic and acidic residues" evidence="1">
    <location>
        <begin position="94"/>
        <end position="109"/>
    </location>
</feature>
<reference evidence="3" key="1">
    <citation type="submission" date="2011-11" db="EMBL/GenBank/DDBJ databases">
        <title>Improved High-Quality Draft sequence of Desulfovibrio sp. U5L.</title>
        <authorList>
            <consortium name="US DOE Joint Genome Institute"/>
            <person name="Lucas S."/>
            <person name="Han J."/>
            <person name="Lapidus A."/>
            <person name="Cheng J.-F."/>
            <person name="Goodwin L."/>
            <person name="Pitluck S."/>
            <person name="Peters L."/>
            <person name="Ovchinnikova G."/>
            <person name="Held B."/>
            <person name="Detter J.C."/>
            <person name="Han C."/>
            <person name="Tapia R."/>
            <person name="Land M."/>
            <person name="Hauser L."/>
            <person name="Kyrpides N."/>
            <person name="Ivanova N."/>
            <person name="Pagani I."/>
            <person name="Gabster J."/>
            <person name="Walker C."/>
            <person name="Stolyar S."/>
            <person name="Stahl D."/>
            <person name="Arkin A."/>
            <person name="Dehal P."/>
            <person name="Hazen T."/>
            <person name="Woyke T."/>
        </authorList>
    </citation>
    <scope>NUCLEOTIDE SEQUENCE [LARGE SCALE GENOMIC DNA]</scope>
    <source>
        <strain evidence="3">U5L</strain>
    </source>
</reference>
<organism evidence="3">
    <name type="scientific">Desulfovibrio sp. U5L</name>
    <dbReference type="NCBI Taxonomy" id="596152"/>
    <lineage>
        <taxon>Bacteria</taxon>
        <taxon>Pseudomonadati</taxon>
        <taxon>Thermodesulfobacteriota</taxon>
        <taxon>Desulfovibrionia</taxon>
        <taxon>Desulfovibrionales</taxon>
        <taxon>Desulfovibrionaceae</taxon>
        <taxon>Desulfovibrio</taxon>
    </lineage>
</organism>
<proteinExistence type="predicted"/>
<dbReference type="HOGENOM" id="CLU_2382028_0_0_7"/>
<dbReference type="EMBL" id="JH600068">
    <property type="protein sequence ID" value="EIG54241.1"/>
    <property type="molecule type" value="Genomic_DNA"/>
</dbReference>
<keyword evidence="2" id="KW-0472">Membrane</keyword>
<feature type="region of interest" description="Disordered" evidence="1">
    <location>
        <begin position="88"/>
        <end position="109"/>
    </location>
</feature>
<evidence type="ECO:0000256" key="2">
    <source>
        <dbReference type="SAM" id="Phobius"/>
    </source>
</evidence>
<dbReference type="STRING" id="596152.DesU5LDRAFT_2585"/>
<evidence type="ECO:0000256" key="1">
    <source>
        <dbReference type="SAM" id="MobiDB-lite"/>
    </source>
</evidence>
<feature type="transmembrane region" description="Helical" evidence="2">
    <location>
        <begin position="17"/>
        <end position="37"/>
    </location>
</feature>
<dbReference type="AlphaFoldDB" id="I2Q385"/>
<sequence length="109" mass="12401">MDKEPEIYEEIALGGPYFGWVVVLGLSAFMIVMGMFLHAMIPDTPRQWDFGVLPDTPGESVYSTLEPEVRELAPLENDVVPRQLAPLPWAKPQKPLDPKGYEQTRRFNE</sequence>
<accession>I2Q385</accession>